<dbReference type="Proteomes" id="UP000321570">
    <property type="component" value="Unassembled WGS sequence"/>
</dbReference>
<evidence type="ECO:0008006" key="3">
    <source>
        <dbReference type="Google" id="ProtNLM"/>
    </source>
</evidence>
<name>A0A564YLK5_HYMDI</name>
<evidence type="ECO:0000313" key="1">
    <source>
        <dbReference type="EMBL" id="VUZ48050.1"/>
    </source>
</evidence>
<evidence type="ECO:0000313" key="2">
    <source>
        <dbReference type="Proteomes" id="UP000321570"/>
    </source>
</evidence>
<proteinExistence type="predicted"/>
<dbReference type="AlphaFoldDB" id="A0A564YLK5"/>
<organism evidence="1 2">
    <name type="scientific">Hymenolepis diminuta</name>
    <name type="common">Rat tapeworm</name>
    <dbReference type="NCBI Taxonomy" id="6216"/>
    <lineage>
        <taxon>Eukaryota</taxon>
        <taxon>Metazoa</taxon>
        <taxon>Spiralia</taxon>
        <taxon>Lophotrochozoa</taxon>
        <taxon>Platyhelminthes</taxon>
        <taxon>Cestoda</taxon>
        <taxon>Eucestoda</taxon>
        <taxon>Cyclophyllidea</taxon>
        <taxon>Hymenolepididae</taxon>
        <taxon>Hymenolepis</taxon>
    </lineage>
</organism>
<sequence>MTPNLSILFELECLNFIPFQLRDTYAVFEAHSLYKEICRRQKARGYGLDLLQVATTFGNVINLLKGCNIEPIFVFQGIRKSYGLD</sequence>
<protein>
    <recommendedName>
        <fullName evidence="3">XPG N-terminal domain-containing protein</fullName>
    </recommendedName>
</protein>
<keyword evidence="2" id="KW-1185">Reference proteome</keyword>
<dbReference type="EMBL" id="CABIJS010000256">
    <property type="protein sequence ID" value="VUZ48050.1"/>
    <property type="molecule type" value="Genomic_DNA"/>
</dbReference>
<reference evidence="1 2" key="1">
    <citation type="submission" date="2019-07" db="EMBL/GenBank/DDBJ databases">
        <authorList>
            <person name="Jastrzebski P J."/>
            <person name="Paukszto L."/>
            <person name="Jastrzebski P J."/>
        </authorList>
    </citation>
    <scope>NUCLEOTIDE SEQUENCE [LARGE SCALE GENOMIC DNA]</scope>
    <source>
        <strain evidence="1 2">WMS-il1</strain>
    </source>
</reference>
<accession>A0A564YLK5</accession>
<gene>
    <name evidence="1" type="ORF">WMSIL1_LOCUS7371</name>
</gene>